<evidence type="ECO:0000313" key="4">
    <source>
        <dbReference type="Proteomes" id="UP000811619"/>
    </source>
</evidence>
<accession>A0A8K0JE97</accession>
<dbReference type="EMBL" id="SRPY01000193">
    <property type="protein sequence ID" value="KAG5927297.1"/>
    <property type="molecule type" value="Genomic_DNA"/>
</dbReference>
<reference evidence="3" key="1">
    <citation type="journal article" date="2020" name="bioRxiv">
        <title>Whole genome comparisons of ergot fungi reveals the divergence and evolution of species within the genus Claviceps are the result of varying mechanisms driving genome evolution and host range expansion.</title>
        <authorList>
            <person name="Wyka S.A."/>
            <person name="Mondo S.J."/>
            <person name="Liu M."/>
            <person name="Dettman J."/>
            <person name="Nalam V."/>
            <person name="Broders K.D."/>
        </authorList>
    </citation>
    <scope>NUCLEOTIDE SEQUENCE</scope>
    <source>
        <strain evidence="3">CCC 489</strain>
    </source>
</reference>
<dbReference type="OrthoDB" id="4957230at2759"/>
<feature type="transmembrane region" description="Helical" evidence="2">
    <location>
        <begin position="261"/>
        <end position="279"/>
    </location>
</feature>
<gene>
    <name evidence="3" type="ORF">E4U42_002375</name>
</gene>
<feature type="transmembrane region" description="Helical" evidence="2">
    <location>
        <begin position="217"/>
        <end position="240"/>
    </location>
</feature>
<dbReference type="AlphaFoldDB" id="A0A8K0JE97"/>
<keyword evidence="4" id="KW-1185">Reference proteome</keyword>
<sequence length="602" mass="67496">MTAAAPPPPPPPPPSKPWIKNGIVKGVTIFWQWSVPYRSSNRPDDKVFSAVWGMSLDENSILDILEPLFPGIPRHKLPTAEESIRRLVRERLPPPESTSVKGRGQQEEEVHVEKEAASSCGGNHDGDAVGTTSCRDAKQTAQHVTEETWTHLALPLRYLLAALNALHLENKLRMILEDDFHPWAGRKAIERSLCGIDKTLSMWRKGYKAAISRRERYFVNFFFLFLAFSAIYPNVAAGVLGERSYNHRSIGMRVATLSQMYYLWTFPFHCCWLLFNWSLERLLGALVGNTVYAFAAMVPAVHAAYLQPWFRLMMLAVSMSWQLGVQFYPTMRDYAARLVTRRQMSGLRRQQQDDAEDLDWKAVDEDIANELKTLDALVAAPPSDVAGAGPSGSARCSWKEVGIRVRAERFIQFTSGFKLGRPADQLVGLMKDDLESVINTYEDYKSTAAATAYSDAKLYQGHVEPRTTKFLLVGFDMAIFAYVCYSFYPQPFTFNTVVAYGTVVTIKQTIVACKRYQTPKSARRIFTNMSAVNILGVLLVSTPVTVDARILDDTGKFVGLTLAMTFATLFLAEPIAPLLLLMTEKVMAGWSALMGRCVKRQA</sequence>
<feature type="transmembrane region" description="Helical" evidence="2">
    <location>
        <begin position="557"/>
        <end position="581"/>
    </location>
</feature>
<evidence type="ECO:0000313" key="3">
    <source>
        <dbReference type="EMBL" id="KAG5927297.1"/>
    </source>
</evidence>
<keyword evidence="2" id="KW-0472">Membrane</keyword>
<organism evidence="3 4">
    <name type="scientific">Claviceps africana</name>
    <dbReference type="NCBI Taxonomy" id="83212"/>
    <lineage>
        <taxon>Eukaryota</taxon>
        <taxon>Fungi</taxon>
        <taxon>Dikarya</taxon>
        <taxon>Ascomycota</taxon>
        <taxon>Pezizomycotina</taxon>
        <taxon>Sordariomycetes</taxon>
        <taxon>Hypocreomycetidae</taxon>
        <taxon>Hypocreales</taxon>
        <taxon>Clavicipitaceae</taxon>
        <taxon>Claviceps</taxon>
    </lineage>
</organism>
<protein>
    <submittedName>
        <fullName evidence="3">Uncharacterized protein</fullName>
    </submittedName>
</protein>
<feature type="transmembrane region" description="Helical" evidence="2">
    <location>
        <begin position="525"/>
        <end position="545"/>
    </location>
</feature>
<proteinExistence type="predicted"/>
<feature type="transmembrane region" description="Helical" evidence="2">
    <location>
        <begin position="291"/>
        <end position="310"/>
    </location>
</feature>
<keyword evidence="2" id="KW-0812">Transmembrane</keyword>
<name>A0A8K0JE97_9HYPO</name>
<feature type="compositionally biased region" description="Basic and acidic residues" evidence="1">
    <location>
        <begin position="104"/>
        <end position="116"/>
    </location>
</feature>
<comment type="caution">
    <text evidence="3">The sequence shown here is derived from an EMBL/GenBank/DDBJ whole genome shotgun (WGS) entry which is preliminary data.</text>
</comment>
<feature type="region of interest" description="Disordered" evidence="1">
    <location>
        <begin position="93"/>
        <end position="127"/>
    </location>
</feature>
<evidence type="ECO:0000256" key="2">
    <source>
        <dbReference type="SAM" id="Phobius"/>
    </source>
</evidence>
<dbReference type="Proteomes" id="UP000811619">
    <property type="component" value="Unassembled WGS sequence"/>
</dbReference>
<evidence type="ECO:0000256" key="1">
    <source>
        <dbReference type="SAM" id="MobiDB-lite"/>
    </source>
</evidence>
<keyword evidence="2" id="KW-1133">Transmembrane helix</keyword>